<sequence>MQAAIIPADRTQPIRFEEITPDLETLQSLAGGDIQLVGLRPYSMNMYLNENGKLEALPANPRATVLCHWSEAIRADDFICGDAIILGPIDDDGEETGLRDVQVDWLRRFEAENSAPAATEQQ</sequence>
<evidence type="ECO:0000313" key="3">
    <source>
        <dbReference type="Proteomes" id="UP000002505"/>
    </source>
</evidence>
<accession>B8HHZ0</accession>
<reference evidence="2" key="1">
    <citation type="submission" date="2009-01" db="EMBL/GenBank/DDBJ databases">
        <title>Complete sequence of plasmid1 of Arthrobacter chlorophenolicus A6.</title>
        <authorList>
            <consortium name="US DOE Joint Genome Institute"/>
            <person name="Lucas S."/>
            <person name="Copeland A."/>
            <person name="Lapidus A."/>
            <person name="Glavina del Rio T."/>
            <person name="Tice H."/>
            <person name="Bruce D."/>
            <person name="Goodwin L."/>
            <person name="Pitluck S."/>
            <person name="Goltsman E."/>
            <person name="Clum A."/>
            <person name="Larimer F."/>
            <person name="Land M."/>
            <person name="Hauser L."/>
            <person name="Kyrpides N."/>
            <person name="Mikhailova N."/>
            <person name="Jansson J."/>
            <person name="Richardson P."/>
        </authorList>
    </citation>
    <scope>NUCLEOTIDE SEQUENCE [LARGE SCALE GENOMIC DNA]</scope>
    <source>
        <strain evidence="2">A6</strain>
        <plasmid evidence="2">pACHL01</plasmid>
    </source>
</reference>
<dbReference type="EMBL" id="CP001342">
    <property type="protein sequence ID" value="ACL42037.1"/>
    <property type="molecule type" value="Genomic_DNA"/>
</dbReference>
<organism evidence="2 3">
    <name type="scientific">Pseudarthrobacter chlorophenolicus (strain ATCC 700700 / DSM 12829 / CIP 107037 / JCM 12360 / KCTC 9906 / NCIMB 13794 / A6)</name>
    <name type="common">Arthrobacter chlorophenolicus</name>
    <dbReference type="NCBI Taxonomy" id="452863"/>
    <lineage>
        <taxon>Bacteria</taxon>
        <taxon>Bacillati</taxon>
        <taxon>Actinomycetota</taxon>
        <taxon>Actinomycetes</taxon>
        <taxon>Micrococcales</taxon>
        <taxon>Micrococcaceae</taxon>
        <taxon>Pseudarthrobacter</taxon>
    </lineage>
</organism>
<keyword evidence="2" id="KW-0614">Plasmid</keyword>
<geneLocation type="plasmid" evidence="2 3">
    <name>pACHL01</name>
</geneLocation>
<dbReference type="Proteomes" id="UP000002505">
    <property type="component" value="Plasmid pACHL01"/>
</dbReference>
<dbReference type="InterPro" id="IPR024559">
    <property type="entry name" value="DUF3846"/>
</dbReference>
<dbReference type="RefSeq" id="WP_012623054.1">
    <property type="nucleotide sequence ID" value="NC_011879.1"/>
</dbReference>
<dbReference type="KEGG" id="ach:Achl_4086"/>
<evidence type="ECO:0000313" key="2">
    <source>
        <dbReference type="EMBL" id="ACL42037.1"/>
    </source>
</evidence>
<keyword evidence="3" id="KW-1185">Reference proteome</keyword>
<feature type="domain" description="DUF3846" evidence="1">
    <location>
        <begin position="5"/>
        <end position="105"/>
    </location>
</feature>
<dbReference type="AlphaFoldDB" id="B8HHZ0"/>
<protein>
    <recommendedName>
        <fullName evidence="1">DUF3846 domain-containing protein</fullName>
    </recommendedName>
</protein>
<proteinExistence type="predicted"/>
<name>B8HHZ0_PSECP</name>
<gene>
    <name evidence="2" type="ordered locus">Achl_4086</name>
</gene>
<evidence type="ECO:0000259" key="1">
    <source>
        <dbReference type="Pfam" id="PF12957"/>
    </source>
</evidence>
<dbReference type="OrthoDB" id="4943011at2"/>
<dbReference type="HOGENOM" id="CLU_2021937_0_0_11"/>
<dbReference type="Pfam" id="PF12957">
    <property type="entry name" value="DUF3846"/>
    <property type="match status" value="1"/>
</dbReference>